<comment type="caution">
    <text evidence="2">The sequence shown here is derived from an EMBL/GenBank/DDBJ whole genome shotgun (WGS) entry which is preliminary data.</text>
</comment>
<evidence type="ECO:0000256" key="1">
    <source>
        <dbReference type="SAM" id="Phobius"/>
    </source>
</evidence>
<dbReference type="EMBL" id="VLLK01000001">
    <property type="protein sequence ID" value="TWJ09644.1"/>
    <property type="molecule type" value="Genomic_DNA"/>
</dbReference>
<evidence type="ECO:0000313" key="2">
    <source>
        <dbReference type="EMBL" id="TWJ09644.1"/>
    </source>
</evidence>
<keyword evidence="3" id="KW-1185">Reference proteome</keyword>
<dbReference type="Pfam" id="PF06170">
    <property type="entry name" value="DUF983"/>
    <property type="match status" value="1"/>
</dbReference>
<gene>
    <name evidence="2" type="ORF">JN10_1283</name>
</gene>
<dbReference type="STRING" id="476157.GCA_001663155_02070"/>
<keyword evidence="1" id="KW-1133">Transmembrane helix</keyword>
<proteinExistence type="predicted"/>
<dbReference type="OrthoDB" id="9799456at2"/>
<feature type="transmembrane region" description="Helical" evidence="1">
    <location>
        <begin position="60"/>
        <end position="79"/>
    </location>
</feature>
<dbReference type="AlphaFoldDB" id="A0A562UVI6"/>
<dbReference type="Proteomes" id="UP000320547">
    <property type="component" value="Unassembled WGS sequence"/>
</dbReference>
<dbReference type="RefSeq" id="WP_083984768.1">
    <property type="nucleotide sequence ID" value="NZ_CP015963.1"/>
</dbReference>
<evidence type="ECO:0000313" key="3">
    <source>
        <dbReference type="Proteomes" id="UP000320547"/>
    </source>
</evidence>
<keyword evidence="1" id="KW-0472">Membrane</keyword>
<protein>
    <submittedName>
        <fullName evidence="2">Uncharacterized protein (DUF983 family)</fullName>
    </submittedName>
</protein>
<dbReference type="InterPro" id="IPR009325">
    <property type="entry name" value="DUF983"/>
</dbReference>
<sequence>MPKSASSEEKKGLPGVTQAALFGLCPRCHGRTLFDAPASIAYRCKACGLEFAQFERGSRASSLITFAVAAVMITVALVADSSVQLPFWLMGSAAVVVTIATTLLALRFFKTMLLMARYERSLEQKDHEQ</sequence>
<reference evidence="2 3" key="1">
    <citation type="submission" date="2019-07" db="EMBL/GenBank/DDBJ databases">
        <title>Genomic Encyclopedia of Archaeal and Bacterial Type Strains, Phase II (KMG-II): from individual species to whole genera.</title>
        <authorList>
            <person name="Goeker M."/>
        </authorList>
    </citation>
    <scope>NUCLEOTIDE SEQUENCE [LARGE SCALE GENOMIC DNA]</scope>
    <source>
        <strain evidence="2 3">ATCC BAA-2084</strain>
    </source>
</reference>
<keyword evidence="1" id="KW-0812">Transmembrane</keyword>
<name>A0A562UVI6_9SPHN</name>
<accession>A0A562UVI6</accession>
<organism evidence="2 3">
    <name type="scientific">Altererythrobacter ishigakiensis</name>
    <dbReference type="NCBI Taxonomy" id="476157"/>
    <lineage>
        <taxon>Bacteria</taxon>
        <taxon>Pseudomonadati</taxon>
        <taxon>Pseudomonadota</taxon>
        <taxon>Alphaproteobacteria</taxon>
        <taxon>Sphingomonadales</taxon>
        <taxon>Erythrobacteraceae</taxon>
        <taxon>Altererythrobacter</taxon>
    </lineage>
</organism>
<feature type="transmembrane region" description="Helical" evidence="1">
    <location>
        <begin position="85"/>
        <end position="109"/>
    </location>
</feature>